<evidence type="ECO:0000256" key="3">
    <source>
        <dbReference type="SAM" id="Phobius"/>
    </source>
</evidence>
<accession>A0A7I4Y9E0</accession>
<evidence type="ECO:0000313" key="7">
    <source>
        <dbReference type="WBParaSite" id="HCON_00066070-00001"/>
    </source>
</evidence>
<dbReference type="AlphaFoldDB" id="A0A7I4Y9E0"/>
<dbReference type="SUPFAM" id="SSF49854">
    <property type="entry name" value="Spermadhesin, CUB domain"/>
    <property type="match status" value="2"/>
</dbReference>
<dbReference type="InterPro" id="IPR000859">
    <property type="entry name" value="CUB_dom"/>
</dbReference>
<dbReference type="InterPro" id="IPR035914">
    <property type="entry name" value="Sperma_CUB_dom_sf"/>
</dbReference>
<keyword evidence="1" id="KW-1015">Disulfide bond</keyword>
<evidence type="ECO:0000313" key="6">
    <source>
        <dbReference type="Proteomes" id="UP000025227"/>
    </source>
</evidence>
<evidence type="ECO:0000256" key="1">
    <source>
        <dbReference type="ARBA" id="ARBA00023157"/>
    </source>
</evidence>
<dbReference type="PANTHER" id="PTHR39385">
    <property type="entry name" value="PROTEIN CBG20422"/>
    <property type="match status" value="1"/>
</dbReference>
<comment type="caution">
    <text evidence="2">Lacks conserved residue(s) required for the propagation of feature annotation.</text>
</comment>
<proteinExistence type="predicted"/>
<dbReference type="SMART" id="SM00042">
    <property type="entry name" value="CUB"/>
    <property type="match status" value="2"/>
</dbReference>
<dbReference type="Gene3D" id="2.60.120.290">
    <property type="entry name" value="Spermadhesin, CUB domain"/>
    <property type="match status" value="2"/>
</dbReference>
<dbReference type="OrthoDB" id="5795793at2759"/>
<name>A0A7I4Y9E0_HAECO</name>
<evidence type="ECO:0000256" key="4">
    <source>
        <dbReference type="SAM" id="SignalP"/>
    </source>
</evidence>
<dbReference type="WBParaSite" id="HCON_00066070-00001">
    <property type="protein sequence ID" value="HCON_00066070-00001"/>
    <property type="gene ID" value="HCON_00066070"/>
</dbReference>
<feature type="transmembrane region" description="Helical" evidence="3">
    <location>
        <begin position="631"/>
        <end position="652"/>
    </location>
</feature>
<keyword evidence="4" id="KW-0732">Signal</keyword>
<reference evidence="7" key="1">
    <citation type="submission" date="2020-12" db="UniProtKB">
        <authorList>
            <consortium name="WormBaseParasite"/>
        </authorList>
    </citation>
    <scope>IDENTIFICATION</scope>
    <source>
        <strain evidence="7">MHco3</strain>
    </source>
</reference>
<feature type="domain" description="CUB" evidence="5">
    <location>
        <begin position="502"/>
        <end position="616"/>
    </location>
</feature>
<organism evidence="6 7">
    <name type="scientific">Haemonchus contortus</name>
    <name type="common">Barber pole worm</name>
    <dbReference type="NCBI Taxonomy" id="6289"/>
    <lineage>
        <taxon>Eukaryota</taxon>
        <taxon>Metazoa</taxon>
        <taxon>Ecdysozoa</taxon>
        <taxon>Nematoda</taxon>
        <taxon>Chromadorea</taxon>
        <taxon>Rhabditida</taxon>
        <taxon>Rhabditina</taxon>
        <taxon>Rhabditomorpha</taxon>
        <taxon>Strongyloidea</taxon>
        <taxon>Trichostrongylidae</taxon>
        <taxon>Haemonchus</taxon>
    </lineage>
</organism>
<feature type="signal peptide" evidence="4">
    <location>
        <begin position="1"/>
        <end position="26"/>
    </location>
</feature>
<keyword evidence="6" id="KW-1185">Reference proteome</keyword>
<dbReference type="Pfam" id="PF00431">
    <property type="entry name" value="CUB"/>
    <property type="match status" value="1"/>
</dbReference>
<dbReference type="PROSITE" id="PS01180">
    <property type="entry name" value="CUB"/>
    <property type="match status" value="2"/>
</dbReference>
<feature type="chain" id="PRO_5029580609" evidence="4">
    <location>
        <begin position="27"/>
        <end position="684"/>
    </location>
</feature>
<dbReference type="Proteomes" id="UP000025227">
    <property type="component" value="Unplaced"/>
</dbReference>
<keyword evidence="3" id="KW-0812">Transmembrane</keyword>
<feature type="domain" description="CUB" evidence="5">
    <location>
        <begin position="262"/>
        <end position="376"/>
    </location>
</feature>
<evidence type="ECO:0000259" key="5">
    <source>
        <dbReference type="PROSITE" id="PS01180"/>
    </source>
</evidence>
<dbReference type="CDD" id="cd00041">
    <property type="entry name" value="CUB"/>
    <property type="match status" value="1"/>
</dbReference>
<protein>
    <submittedName>
        <fullName evidence="7">CUB domain-containing protein</fullName>
    </submittedName>
</protein>
<keyword evidence="3" id="KW-1133">Transmembrane helix</keyword>
<evidence type="ECO:0000256" key="2">
    <source>
        <dbReference type="PROSITE-ProRule" id="PRU00059"/>
    </source>
</evidence>
<sequence length="684" mass="78135">MKPFRSSFWPTYFIIAAAAVFSQINADYDDDDCGCPHRSYGEEYDSGEIKRWVHSHSCESEHCIFQVEPGSNSSLMLSLESITLNSYDSLKLSQYFVINETEVVSLHYVDLSSSYRRSIFFAGVGVGFEIEYKFQQRRWYGSSSFTLSFERVGPDIKTCPFPLLRSSVDFTNVPDIERLGPIRCPFRILPSVSGRKILLKFHDIRGTIFYEKQENGYLRAIPSEVVKLHSTSDYIDFVLESLSPHHLPRYNITFKELTEDPCHCDKSDVFVGSKPVYITSPGFPEIYCSNFRCKRRFVHNDTLRHDSELTFVVTVHFLSTEKFDYIQFSSDGISMERLNGTHEDVRLVFTGDIMETEFVTDEAIVRHGYNMSVESIQIPTECLCPHKGVKTMPTKGDVRMDIPDYCLVVYCKWTIPSITRDMKFAALFNFTSEADMLTVTTGNDIRQLFSISGKLARRQWEISKSSQPVTILYERNVQANSSLPSAMTSFLVSWMPSEGCSCDNGSIKTAVVGEWDVLTSPAYPLSYCNDMLCVTRIVAPEGHHVVLNITDFYTEPYNDVLALFDGWNITGRHIEVFHGKKRFPYLIRNSNETLSLVFKSDHEVYYQGFRLLFSAEPNEDVHSEAHSSVHFSTIIIILLSIMLVATVIFAVFRRVPVRFENPLYVASVSYSDRAESRNGSDIFS</sequence>
<dbReference type="PANTHER" id="PTHR39385:SF2">
    <property type="entry name" value="SLIT-LIKE 3 PROTEIN"/>
    <property type="match status" value="1"/>
</dbReference>
<keyword evidence="3" id="KW-0472">Membrane</keyword>